<organism evidence="2 3">
    <name type="scientific">Streptomyces turgidiscabies</name>
    <dbReference type="NCBI Taxonomy" id="85558"/>
    <lineage>
        <taxon>Bacteria</taxon>
        <taxon>Bacillati</taxon>
        <taxon>Actinomycetota</taxon>
        <taxon>Actinomycetes</taxon>
        <taxon>Kitasatosporales</taxon>
        <taxon>Streptomycetaceae</taxon>
        <taxon>Streptomyces</taxon>
    </lineage>
</organism>
<comment type="caution">
    <text evidence="2">The sequence shown here is derived from an EMBL/GenBank/DDBJ whole genome shotgun (WGS) entry which is preliminary data.</text>
</comment>
<dbReference type="Pfam" id="PF04149">
    <property type="entry name" value="DUF397"/>
    <property type="match status" value="1"/>
</dbReference>
<evidence type="ECO:0000313" key="3">
    <source>
        <dbReference type="Proteomes" id="UP001223072"/>
    </source>
</evidence>
<name>A0ABU0RJW6_9ACTN</name>
<evidence type="ECO:0000313" key="2">
    <source>
        <dbReference type="EMBL" id="MDQ0932289.1"/>
    </source>
</evidence>
<dbReference type="Proteomes" id="UP001223072">
    <property type="component" value="Unassembled WGS sequence"/>
</dbReference>
<sequence length="52" mass="5522">MGANDDCIEVALTADEGRAIRDSKHPHSPVLFLAPTEWHAFRAGVSDGVFGG</sequence>
<feature type="domain" description="DUF397" evidence="1">
    <location>
        <begin position="3"/>
        <end position="45"/>
    </location>
</feature>
<evidence type="ECO:0000259" key="1">
    <source>
        <dbReference type="Pfam" id="PF04149"/>
    </source>
</evidence>
<dbReference type="EMBL" id="JAUSZS010000003">
    <property type="protein sequence ID" value="MDQ0932289.1"/>
    <property type="molecule type" value="Genomic_DNA"/>
</dbReference>
<accession>A0ABU0RJW6</accession>
<dbReference type="RefSeq" id="WP_307626272.1">
    <property type="nucleotide sequence ID" value="NZ_JAUSZS010000003.1"/>
</dbReference>
<keyword evidence="3" id="KW-1185">Reference proteome</keyword>
<gene>
    <name evidence="2" type="ORF">QFZ49_002219</name>
</gene>
<protein>
    <recommendedName>
        <fullName evidence="1">DUF397 domain-containing protein</fullName>
    </recommendedName>
</protein>
<proteinExistence type="predicted"/>
<dbReference type="InterPro" id="IPR007278">
    <property type="entry name" value="DUF397"/>
</dbReference>
<reference evidence="2 3" key="1">
    <citation type="submission" date="2023-07" db="EMBL/GenBank/DDBJ databases">
        <title>Comparative genomics of wheat-associated soil bacteria to identify genetic determinants of phenazine resistance.</title>
        <authorList>
            <person name="Mouncey N."/>
        </authorList>
    </citation>
    <scope>NUCLEOTIDE SEQUENCE [LARGE SCALE GENOMIC DNA]</scope>
    <source>
        <strain evidence="2 3">W2I16</strain>
    </source>
</reference>